<dbReference type="KEGG" id="lrs:PX52LOC_02214"/>
<dbReference type="EMBL" id="CP042425">
    <property type="protein sequence ID" value="QEL15299.1"/>
    <property type="molecule type" value="Genomic_DNA"/>
</dbReference>
<proteinExistence type="predicted"/>
<dbReference type="AlphaFoldDB" id="A0A5C1A7M4"/>
<name>A0A5C1A7M4_9BACT</name>
<accession>A0A5C1A7M4</accession>
<organism evidence="1 2">
    <name type="scientific">Limnoglobus roseus</name>
    <dbReference type="NCBI Taxonomy" id="2598579"/>
    <lineage>
        <taxon>Bacteria</taxon>
        <taxon>Pseudomonadati</taxon>
        <taxon>Planctomycetota</taxon>
        <taxon>Planctomycetia</taxon>
        <taxon>Gemmatales</taxon>
        <taxon>Gemmataceae</taxon>
        <taxon>Limnoglobus</taxon>
    </lineage>
</organism>
<reference evidence="2" key="1">
    <citation type="submission" date="2019-08" db="EMBL/GenBank/DDBJ databases">
        <title>Limnoglobus roseus gen. nov., sp. nov., a novel freshwater planctomycete with a giant genome from the family Gemmataceae.</title>
        <authorList>
            <person name="Kulichevskaya I.S."/>
            <person name="Naumoff D.G."/>
            <person name="Miroshnikov K."/>
            <person name="Ivanova A."/>
            <person name="Philippov D.A."/>
            <person name="Hakobyan A."/>
            <person name="Rijpstra I.C."/>
            <person name="Sinninghe Damste J.S."/>
            <person name="Liesack W."/>
            <person name="Dedysh S.N."/>
        </authorList>
    </citation>
    <scope>NUCLEOTIDE SEQUENCE [LARGE SCALE GENOMIC DNA]</scope>
    <source>
        <strain evidence="2">PX52</strain>
    </source>
</reference>
<evidence type="ECO:0000313" key="1">
    <source>
        <dbReference type="EMBL" id="QEL15299.1"/>
    </source>
</evidence>
<protein>
    <submittedName>
        <fullName evidence="1">Uncharacterized protein</fullName>
    </submittedName>
</protein>
<keyword evidence="2" id="KW-1185">Reference proteome</keyword>
<dbReference type="OrthoDB" id="9847453at2"/>
<evidence type="ECO:0000313" key="2">
    <source>
        <dbReference type="Proteomes" id="UP000324974"/>
    </source>
</evidence>
<dbReference type="RefSeq" id="WP_149110124.1">
    <property type="nucleotide sequence ID" value="NZ_CP042425.1"/>
</dbReference>
<gene>
    <name evidence="1" type="ORF">PX52LOC_02214</name>
</gene>
<sequence>MGHEDHLSLELDFWDDAVGAFEPAKVLREIQRTFPHAEIDPTDHQRVRLLRELGLFESQSAWDTDQRDTMIRQSWGLYQTNGPTYRFVIPFPSGHQVSGAARRLSVYFRVPASLPSEHRGELLSFLRSLKMGEPKIDEVFDDE</sequence>
<dbReference type="Proteomes" id="UP000324974">
    <property type="component" value="Chromosome"/>
</dbReference>